<keyword evidence="3" id="KW-1185">Reference proteome</keyword>
<keyword evidence="1" id="KW-0732">Signal</keyword>
<feature type="chain" id="PRO_5045119745" description="BMP family ABC transporter substrate-binding protein" evidence="1">
    <location>
        <begin position="24"/>
        <end position="197"/>
    </location>
</feature>
<evidence type="ECO:0000313" key="3">
    <source>
        <dbReference type="Proteomes" id="UP000629365"/>
    </source>
</evidence>
<evidence type="ECO:0000313" key="2">
    <source>
        <dbReference type="EMBL" id="GGD68242.1"/>
    </source>
</evidence>
<name>A0ABQ1REY1_9MICO</name>
<evidence type="ECO:0008006" key="4">
    <source>
        <dbReference type="Google" id="ProtNLM"/>
    </source>
</evidence>
<protein>
    <recommendedName>
        <fullName evidence="4">BMP family ABC transporter substrate-binding protein</fullName>
    </recommendedName>
</protein>
<sequence length="197" mass="19726">MRHRLLAAVLVAVALVLTGCAVGEPNADTTPSSAETLDPQLVPGSTLDASAVTDAAADGLRLAVVAPAEIGEQEQAALDEIDAFAGRSGGSVVVHPSVDEALADDADVVVGIGPSMVGAIDLASAANLERSFLVLGSQLAEPTGNVIAVVWPGADERAVFANEELPFLAADTYAGRAIETGLGAFASGLDGQVIALD</sequence>
<feature type="signal peptide" evidence="1">
    <location>
        <begin position="1"/>
        <end position="23"/>
    </location>
</feature>
<reference evidence="3" key="1">
    <citation type="journal article" date="2019" name="Int. J. Syst. Evol. Microbiol.">
        <title>The Global Catalogue of Microorganisms (GCM) 10K type strain sequencing project: providing services to taxonomists for standard genome sequencing and annotation.</title>
        <authorList>
            <consortium name="The Broad Institute Genomics Platform"/>
            <consortium name="The Broad Institute Genome Sequencing Center for Infectious Disease"/>
            <person name="Wu L."/>
            <person name="Ma J."/>
        </authorList>
    </citation>
    <scope>NUCLEOTIDE SEQUENCE [LARGE SCALE GENOMIC DNA]</scope>
    <source>
        <strain evidence="3">CCM 7640</strain>
    </source>
</reference>
<gene>
    <name evidence="2" type="ORF">GCM10007269_09230</name>
</gene>
<comment type="caution">
    <text evidence="2">The sequence shown here is derived from an EMBL/GenBank/DDBJ whole genome shotgun (WGS) entry which is preliminary data.</text>
</comment>
<accession>A0ABQ1REY1</accession>
<organism evidence="2 3">
    <name type="scientific">Microbacterium murale</name>
    <dbReference type="NCBI Taxonomy" id="1081040"/>
    <lineage>
        <taxon>Bacteria</taxon>
        <taxon>Bacillati</taxon>
        <taxon>Actinomycetota</taxon>
        <taxon>Actinomycetes</taxon>
        <taxon>Micrococcales</taxon>
        <taxon>Microbacteriaceae</taxon>
        <taxon>Microbacterium</taxon>
    </lineage>
</organism>
<dbReference type="RefSeq" id="WP_188435368.1">
    <property type="nucleotide sequence ID" value="NZ_BMCM01000001.1"/>
</dbReference>
<evidence type="ECO:0000256" key="1">
    <source>
        <dbReference type="SAM" id="SignalP"/>
    </source>
</evidence>
<dbReference type="EMBL" id="BMCM01000001">
    <property type="protein sequence ID" value="GGD68242.1"/>
    <property type="molecule type" value="Genomic_DNA"/>
</dbReference>
<dbReference type="Proteomes" id="UP000629365">
    <property type="component" value="Unassembled WGS sequence"/>
</dbReference>
<proteinExistence type="predicted"/>
<dbReference type="PROSITE" id="PS51257">
    <property type="entry name" value="PROKAR_LIPOPROTEIN"/>
    <property type="match status" value="1"/>
</dbReference>